<evidence type="ECO:0000313" key="4">
    <source>
        <dbReference type="EMBL" id="ETO06322.1"/>
    </source>
</evidence>
<dbReference type="PRINTS" id="PR00320">
    <property type="entry name" value="GPROTEINBRPT"/>
</dbReference>
<dbReference type="AlphaFoldDB" id="X6LYT8"/>
<comment type="caution">
    <text evidence="4">The sequence shown here is derived from an EMBL/GenBank/DDBJ whole genome shotgun (WGS) entry which is preliminary data.</text>
</comment>
<dbReference type="OMA" id="WDIISSQ"/>
<dbReference type="Pfam" id="PF00805">
    <property type="entry name" value="Pentapeptide"/>
    <property type="match status" value="1"/>
</dbReference>
<evidence type="ECO:0000256" key="1">
    <source>
        <dbReference type="ARBA" id="ARBA00022574"/>
    </source>
</evidence>
<keyword evidence="1 3" id="KW-0853">WD repeat</keyword>
<feature type="repeat" description="WD" evidence="3">
    <location>
        <begin position="139"/>
        <end position="180"/>
    </location>
</feature>
<feature type="repeat" description="WD" evidence="3">
    <location>
        <begin position="181"/>
        <end position="222"/>
    </location>
</feature>
<sequence>CQQKFETHVRKLFINCKLLNEELGIIQFIAERIHDNNPIFLNLKSRLFRIIESSKNNNNVNIAAANVMTILNSANIDMDYQNWSNVKISYAILDCAFLEGTNFGNANFDHVRFYQTCLTNVNFTNASMNDIYCGEYPNLEGHSDLVRGIQFSPHYSKIVSCSKDKSIWIWDVSSGTQRQLFEGHSNVWLWYILHPNGLNIISYSKNKSIRIWDIISSQQIQILEGHTAYINGIQFSPDGSEILSYSNDNTLRLWSSDNGKIINVTERNSVDYIWKMDTQGGLSMEKKVIC</sequence>
<organism evidence="4 5">
    <name type="scientific">Reticulomyxa filosa</name>
    <dbReference type="NCBI Taxonomy" id="46433"/>
    <lineage>
        <taxon>Eukaryota</taxon>
        <taxon>Sar</taxon>
        <taxon>Rhizaria</taxon>
        <taxon>Retaria</taxon>
        <taxon>Foraminifera</taxon>
        <taxon>Monothalamids</taxon>
        <taxon>Reticulomyxidae</taxon>
        <taxon>Reticulomyxa</taxon>
    </lineage>
</organism>
<dbReference type="InterPro" id="IPR001680">
    <property type="entry name" value="WD40_rpt"/>
</dbReference>
<dbReference type="SUPFAM" id="SSF141571">
    <property type="entry name" value="Pentapeptide repeat-like"/>
    <property type="match status" value="1"/>
</dbReference>
<evidence type="ECO:0000313" key="5">
    <source>
        <dbReference type="Proteomes" id="UP000023152"/>
    </source>
</evidence>
<evidence type="ECO:0000256" key="2">
    <source>
        <dbReference type="ARBA" id="ARBA00022737"/>
    </source>
</evidence>
<dbReference type="SUPFAM" id="SSF50978">
    <property type="entry name" value="WD40 repeat-like"/>
    <property type="match status" value="1"/>
</dbReference>
<dbReference type="InterPro" id="IPR019775">
    <property type="entry name" value="WD40_repeat_CS"/>
</dbReference>
<proteinExistence type="predicted"/>
<dbReference type="InterPro" id="IPR036322">
    <property type="entry name" value="WD40_repeat_dom_sf"/>
</dbReference>
<feature type="repeat" description="WD" evidence="3">
    <location>
        <begin position="223"/>
        <end position="264"/>
    </location>
</feature>
<dbReference type="Pfam" id="PF00400">
    <property type="entry name" value="WD40"/>
    <property type="match status" value="3"/>
</dbReference>
<protein>
    <submittedName>
        <fullName evidence="4">Uncharacterized protein</fullName>
    </submittedName>
</protein>
<dbReference type="PANTHER" id="PTHR19879:SF9">
    <property type="entry name" value="TRANSCRIPTION INITIATION FACTOR TFIID SUBUNIT 5"/>
    <property type="match status" value="1"/>
</dbReference>
<accession>X6LYT8</accession>
<dbReference type="InterPro" id="IPR001646">
    <property type="entry name" value="5peptide_repeat"/>
</dbReference>
<keyword evidence="5" id="KW-1185">Reference proteome</keyword>
<dbReference type="PROSITE" id="PS50294">
    <property type="entry name" value="WD_REPEATS_REGION"/>
    <property type="match status" value="2"/>
</dbReference>
<name>X6LYT8_RETFI</name>
<gene>
    <name evidence="4" type="ORF">RFI_31074</name>
</gene>
<dbReference type="SMART" id="SM00320">
    <property type="entry name" value="WD40"/>
    <property type="match status" value="3"/>
</dbReference>
<dbReference type="Gene3D" id="2.160.20.80">
    <property type="entry name" value="E3 ubiquitin-protein ligase SopA"/>
    <property type="match status" value="1"/>
</dbReference>
<dbReference type="PROSITE" id="PS50082">
    <property type="entry name" value="WD_REPEATS_2"/>
    <property type="match status" value="3"/>
</dbReference>
<dbReference type="PROSITE" id="PS00678">
    <property type="entry name" value="WD_REPEATS_1"/>
    <property type="match status" value="1"/>
</dbReference>
<reference evidence="4 5" key="1">
    <citation type="journal article" date="2013" name="Curr. Biol.">
        <title>The Genome of the Foraminiferan Reticulomyxa filosa.</title>
        <authorList>
            <person name="Glockner G."/>
            <person name="Hulsmann N."/>
            <person name="Schleicher M."/>
            <person name="Noegel A.A."/>
            <person name="Eichinger L."/>
            <person name="Gallinger C."/>
            <person name="Pawlowski J."/>
            <person name="Sierra R."/>
            <person name="Euteneuer U."/>
            <person name="Pillet L."/>
            <person name="Moustafa A."/>
            <person name="Platzer M."/>
            <person name="Groth M."/>
            <person name="Szafranski K."/>
            <person name="Schliwa M."/>
        </authorList>
    </citation>
    <scope>NUCLEOTIDE SEQUENCE [LARGE SCALE GENOMIC DNA]</scope>
</reference>
<dbReference type="PANTHER" id="PTHR19879">
    <property type="entry name" value="TRANSCRIPTION INITIATION FACTOR TFIID"/>
    <property type="match status" value="1"/>
</dbReference>
<dbReference type="InterPro" id="IPR020472">
    <property type="entry name" value="WD40_PAC1"/>
</dbReference>
<dbReference type="Gene3D" id="2.130.10.10">
    <property type="entry name" value="YVTN repeat-like/Quinoprotein amine dehydrogenase"/>
    <property type="match status" value="2"/>
</dbReference>
<evidence type="ECO:0000256" key="3">
    <source>
        <dbReference type="PROSITE-ProRule" id="PRU00221"/>
    </source>
</evidence>
<keyword evidence="2" id="KW-0677">Repeat</keyword>
<dbReference type="InterPro" id="IPR015943">
    <property type="entry name" value="WD40/YVTN_repeat-like_dom_sf"/>
</dbReference>
<dbReference type="EMBL" id="ASPP01027238">
    <property type="protein sequence ID" value="ETO06322.1"/>
    <property type="molecule type" value="Genomic_DNA"/>
</dbReference>
<dbReference type="Proteomes" id="UP000023152">
    <property type="component" value="Unassembled WGS sequence"/>
</dbReference>
<feature type="non-terminal residue" evidence="4">
    <location>
        <position position="1"/>
    </location>
</feature>